<evidence type="ECO:0000256" key="5">
    <source>
        <dbReference type="SAM" id="MobiDB-lite"/>
    </source>
</evidence>
<dbReference type="GO" id="GO:0016787">
    <property type="term" value="F:hydrolase activity"/>
    <property type="evidence" value="ECO:0007669"/>
    <property type="project" value="UniProtKB-KW"/>
</dbReference>
<dbReference type="InterPro" id="IPR029063">
    <property type="entry name" value="SAM-dependent_MTases_sf"/>
</dbReference>
<feature type="compositionally biased region" description="Basic and acidic residues" evidence="5">
    <location>
        <begin position="83"/>
        <end position="93"/>
    </location>
</feature>
<dbReference type="CDD" id="cd05918">
    <property type="entry name" value="A_NRPS_SidN3_like"/>
    <property type="match status" value="1"/>
</dbReference>
<keyword evidence="1" id="KW-0596">Phosphopantetheine</keyword>
<dbReference type="Proteomes" id="UP001056384">
    <property type="component" value="Chromosome 2"/>
</dbReference>
<evidence type="ECO:0000259" key="9">
    <source>
        <dbReference type="Pfam" id="PF00668"/>
    </source>
</evidence>
<dbReference type="SUPFAM" id="SSF53335">
    <property type="entry name" value="S-adenosyl-L-methionine-dependent methyltransferases"/>
    <property type="match status" value="1"/>
</dbReference>
<feature type="domain" description="AMP-dependent synthetase/ligase" evidence="6">
    <location>
        <begin position="266"/>
        <end position="603"/>
    </location>
</feature>
<dbReference type="Gene3D" id="3.30.559.30">
    <property type="entry name" value="Nonribosomal peptide synthetase, condensation domain"/>
    <property type="match status" value="2"/>
</dbReference>
<dbReference type="InterPro" id="IPR000073">
    <property type="entry name" value="AB_hydrolase_1"/>
</dbReference>
<accession>A0A9Q9AMW0</accession>
<dbReference type="GO" id="GO:0044550">
    <property type="term" value="P:secondary metabolite biosynthetic process"/>
    <property type="evidence" value="ECO:0007669"/>
    <property type="project" value="TreeGrafter"/>
</dbReference>
<evidence type="ECO:0000259" key="10">
    <source>
        <dbReference type="Pfam" id="PF13649"/>
    </source>
</evidence>
<dbReference type="Gene3D" id="3.30.559.10">
    <property type="entry name" value="Chloramphenicol acetyltransferase-like domain"/>
    <property type="match status" value="1"/>
</dbReference>
<keyword evidence="2" id="KW-0597">Phosphoprotein</keyword>
<dbReference type="SUPFAM" id="SSF52777">
    <property type="entry name" value="CoA-dependent acyltransferases"/>
    <property type="match status" value="3"/>
</dbReference>
<dbReference type="Gene3D" id="3.40.50.12780">
    <property type="entry name" value="N-terminal domain of ligase-like"/>
    <property type="match status" value="1"/>
</dbReference>
<dbReference type="Pfam" id="PF00501">
    <property type="entry name" value="AMP-binding"/>
    <property type="match status" value="2"/>
</dbReference>
<feature type="domain" description="Carrier" evidence="7">
    <location>
        <begin position="2287"/>
        <end position="2347"/>
    </location>
</feature>
<evidence type="ECO:0000256" key="3">
    <source>
        <dbReference type="ARBA" id="ARBA00022598"/>
    </source>
</evidence>
<dbReference type="Pfam" id="PF00550">
    <property type="entry name" value="PP-binding"/>
    <property type="match status" value="2"/>
</dbReference>
<name>A0A9Q9AMW0_9PEZI</name>
<dbReference type="GO" id="GO:0005737">
    <property type="term" value="C:cytoplasm"/>
    <property type="evidence" value="ECO:0007669"/>
    <property type="project" value="TreeGrafter"/>
</dbReference>
<evidence type="ECO:0000313" key="12">
    <source>
        <dbReference type="Proteomes" id="UP001056384"/>
    </source>
</evidence>
<dbReference type="CDD" id="cd19531">
    <property type="entry name" value="LCL_NRPS-like"/>
    <property type="match status" value="1"/>
</dbReference>
<feature type="region of interest" description="Disordered" evidence="5">
    <location>
        <begin position="1"/>
        <end position="48"/>
    </location>
</feature>
<dbReference type="FunFam" id="3.40.50.980:FF:000001">
    <property type="entry name" value="Non-ribosomal peptide synthetase"/>
    <property type="match status" value="1"/>
</dbReference>
<dbReference type="PROSITE" id="PS00455">
    <property type="entry name" value="AMP_BINDING"/>
    <property type="match status" value="2"/>
</dbReference>
<dbReference type="InterPro" id="IPR036736">
    <property type="entry name" value="ACP-like_sf"/>
</dbReference>
<evidence type="ECO:0000259" key="7">
    <source>
        <dbReference type="Pfam" id="PF00550"/>
    </source>
</evidence>
<dbReference type="SUPFAM" id="SSF53474">
    <property type="entry name" value="alpha/beta-Hydrolases"/>
    <property type="match status" value="1"/>
</dbReference>
<dbReference type="GO" id="GO:0031177">
    <property type="term" value="F:phosphopantetheine binding"/>
    <property type="evidence" value="ECO:0007669"/>
    <property type="project" value="TreeGrafter"/>
</dbReference>
<feature type="compositionally biased region" description="Polar residues" evidence="5">
    <location>
        <begin position="2199"/>
        <end position="2209"/>
    </location>
</feature>
<dbReference type="PANTHER" id="PTHR45527:SF1">
    <property type="entry name" value="FATTY ACID SYNTHASE"/>
    <property type="match status" value="1"/>
</dbReference>
<dbReference type="Gene3D" id="3.40.50.150">
    <property type="entry name" value="Vaccinia Virus protein VP39"/>
    <property type="match status" value="1"/>
</dbReference>
<keyword evidence="3" id="KW-0436">Ligase</keyword>
<dbReference type="Gene3D" id="3.30.300.30">
    <property type="match status" value="3"/>
</dbReference>
<keyword evidence="4" id="KW-0677">Repeat</keyword>
<feature type="region of interest" description="Disordered" evidence="5">
    <location>
        <begin position="2171"/>
        <end position="2209"/>
    </location>
</feature>
<dbReference type="GO" id="GO:0016874">
    <property type="term" value="F:ligase activity"/>
    <property type="evidence" value="ECO:0007669"/>
    <property type="project" value="UniProtKB-KW"/>
</dbReference>
<dbReference type="InterPro" id="IPR041698">
    <property type="entry name" value="Methyltransf_25"/>
</dbReference>
<evidence type="ECO:0000256" key="1">
    <source>
        <dbReference type="ARBA" id="ARBA00022450"/>
    </source>
</evidence>
<dbReference type="InterPro" id="IPR010071">
    <property type="entry name" value="AA_adenyl_dom"/>
</dbReference>
<dbReference type="PANTHER" id="PTHR45527">
    <property type="entry name" value="NONRIBOSOMAL PEPTIDE SYNTHETASE"/>
    <property type="match status" value="1"/>
</dbReference>
<dbReference type="Pfam" id="PF13649">
    <property type="entry name" value="Methyltransf_25"/>
    <property type="match status" value="1"/>
</dbReference>
<keyword evidence="12" id="KW-1185">Reference proteome</keyword>
<sequence>MSSQQRVSRRPDDGVEGTSFPPLPTSLTKPNPRTHAEHRFPFGASGSPDWPVPSVCRAALATLLSRYTRVPDVAFHFVRERADSPRNDRDSTKAPKRRISYCNVHVDPQQSRADLLQDVQINDSEAEESDQDSTHDGDTEIVDSQTVLAVTRSDNRPDEHSNIEQSHLQLEVFESLTDRALLLNCQVSDDEITIIGHFDSDAIDNAQMGRFLKQLGSVIQQYQGDVAQQTISELNITTEDDLVEIRKWNAIPPPKGVDCIHDLIAKFAASSPESPAVAAWDGDFTYAELDNLSSRLAIHIQGLDLEAETIIPLCFEKSKWTVLSMLAVSKAGAAFSLVDPSIPSNRVESICQQISPQLALVCESQRHKIESIVPRCITVDDKLVHSLPEAEHGSLPVLKPQNLAYVIFTSGSTGEPKGIMVEHKGITSYATAFGPAFKIDHTTRALQFASYAYAVCLAETFGTLLTGGCLCIPSEHDRVDDIASFVRSSKANFAILTPSFVGAIGPETVPSLKVLMMAGEPMTPETKETWAKHVQLLNGCGQSECLLSSIGTVDVDDLDVRVIGRGSGTRLWITEPGNSDRLAPVGCAGELLLEGSGVARGYLDLPEANKSKFLTTPPKWYPPGCGPLESAKFYKTGDLACYQSDGRVLNLGREDSQVKIRGQRVELGDVEFHLPLSRYKSCHTSGIPYGNLDTDQSEHTADSGPFILDHKAASHFTTQLETEIGRHAIPSYYVSIQDLPTTATGKTDRKRLRAFGAEALDSKDGNVEGQKKKSLPSEGPEATMAQLWADSMPVDASDVGMEDNFFDRGGDSIMAIQIVNKARAAGMALKVADVLENPVFADLVAVTGQEQTEPTQGSAIPIQSRDSNEAELSFAQRGLWFLEQLNPGTPAYNVSVAGSLKGPLKVDALGAALQALEDRHETLRTTFRERDGTPVQVIQPCRDADDILQLIEIASNEELHEELKRQQMKAFNLQSTPPWRVALLRQGPEEHVLSIVMHHIISDGWSDDILRRNLAAFYSAAVAGRDAHKELQPLPIQYRDFTSWQQHADQLDQQKEQLQYWVEQLADSAPAELLIDKTRPSLPSGVADVVEIAIDGSLLEDLQRFCKKQQTTSFVVLLAAFRAAHYRLTGAEDATIGTPNASRNRTEVEDLVGFFSNTQCMRITIEGETFPQLVQQVKATVTAALAHQDVPFERVVSEVLPGSRDASRNPLVQLMFAVHSQPNLGEVHLEGLEGEALRGTESTRFDLEFHLVQKADAIHGNVHFAQELFEPETIKNTVATFKEILRRGLEQPEVPINALCLTDGLPELERRGFLDIAHAQYPRDSSITDVFAEQVAACPEAIAVKDVTAKLSYADLNRRSDALAAWLGHRGLGAETWIGVLAPRSCETIVAFLGILKANMAYVPLDIDAPSTRIESILSAFEGKGLVLLGQDVQAPDVSLEALEFAQISEALDKATHEKQSVSQKPSATNLAYVMFTSGSTGKPKGVMIEHRGVVRLVKETNVMSELPTTLVTAHLFNIAFDLSVWEIYAALLNGGTVICIDSATKMDPNALEQVFKREKIQAAMLPPVLLKTCLASAPEMLKGLAAFYNGADRFDSHDAKMARKLVPGRVVNAYGPTENSALSTIYDVQEDDTLTNGVPIGESISNSGAYVMDVNQSLVPIGVMGELVVSGDGVARGYTNPELDRDTFVEVTINNTKVRAYRTGDRVRRRPKDGQVEFFGRIDRQVKLRGYRIEMAEVEHAMLRQDEVADAAVVLYEREGGDPDLIGFVTSQGDDSTVHGKEGDSGQVESWGQQFDNNFYEGIDDIDESTLGSDFLGWTSMYDGNKIDRSEMQEWLDESMQTMLDGRPAGRVLEIGTGTGMVLMNLGDGLENYVGIDPSKPAVTFASEKIKEMPALADKVQIYVGSAAEVNQIDSERSELVVLNSVVQYFPSPEYLTEVIEAVAQLSHVKRLFIGDVRSYPLNRQFLASRALYKLGEDASKTDIRQEIARLEDREEELLVDPAFFTGLQRSMSDVVEHVEILPKRMKATNELSSYRYAAVVYFKRGGEEQQEVHTVDGKDWTDFSARKMDRGALLQLLKDAGHGSPVAVSNIPYSKTISERRVVEALDAEGDADSKDTTSWLTEAQNAAKQSPTLSPTDLVELGEQAGFRTELSWSRQSSQKGGIDAIFHKHKHKPANNGTRTKFRFPTDDNDRSSSKHTTSLTNRPLQGQRNLQIERRVRKALKAYLPSYMVPRRVTVLDEMPLNANGKVDRKQLAKLAAKKAFVHDKTSASSSSVRPQNDEERALCEEFSNVLGVDVGPTDDFFGFGGHSLMAMRLLPKVSDRLGWHILLRDLYQNSTPRALYEAEKKADSANGEGGDEVKWPSYMELHSSRGDEDNESRAMLVLVHGFWGQGRIFAGLVPLLDERLDIIILHDPFFGRAEGPQSLNEWSEFYLEALQKRLPRDSRVILGGYSFGSFTALRMASLWKDWFDGDLVSLLLLDPAVWEPVNADELSQEFLDEKFNYGLRLFGEDQKDFVQEHFKKFGPLMASPKDKPEYEGKGLHIASSQVAEQGVPKWWASNYPQLQQKCIDATHHGLFEEQVPMKEVSKAVNEHCRGIWSQ</sequence>
<evidence type="ECO:0000256" key="2">
    <source>
        <dbReference type="ARBA" id="ARBA00022553"/>
    </source>
</evidence>
<feature type="domain" description="AMP-dependent synthetase/ligase" evidence="6">
    <location>
        <begin position="1331"/>
        <end position="1679"/>
    </location>
</feature>
<dbReference type="Gene3D" id="2.30.38.10">
    <property type="entry name" value="Luciferase, Domain 3"/>
    <property type="match status" value="1"/>
</dbReference>
<keyword evidence="11" id="KW-0378">Hydrolase</keyword>
<dbReference type="Gene3D" id="1.10.1200.10">
    <property type="entry name" value="ACP-like"/>
    <property type="match status" value="1"/>
</dbReference>
<proteinExistence type="predicted"/>
<dbReference type="InterPro" id="IPR001242">
    <property type="entry name" value="Condensation_dom"/>
</dbReference>
<dbReference type="Pfam" id="PF00561">
    <property type="entry name" value="Abhydrolase_1"/>
    <property type="match status" value="1"/>
</dbReference>
<feature type="domain" description="Carrier" evidence="7">
    <location>
        <begin position="785"/>
        <end position="845"/>
    </location>
</feature>
<feature type="region of interest" description="Disordered" evidence="5">
    <location>
        <begin position="758"/>
        <end position="780"/>
    </location>
</feature>
<evidence type="ECO:0000256" key="4">
    <source>
        <dbReference type="ARBA" id="ARBA00022737"/>
    </source>
</evidence>
<dbReference type="InterPro" id="IPR020845">
    <property type="entry name" value="AMP-binding_CS"/>
</dbReference>
<feature type="domain" description="AB hydrolase-1" evidence="8">
    <location>
        <begin position="2386"/>
        <end position="2468"/>
    </location>
</feature>
<evidence type="ECO:0000259" key="8">
    <source>
        <dbReference type="Pfam" id="PF00561"/>
    </source>
</evidence>
<protein>
    <submittedName>
        <fullName evidence="11">Alpha/beta hydrolase-1, AMP-dependent synthetase/ligase, Condensation domain, AMP-binding</fullName>
    </submittedName>
</protein>
<evidence type="ECO:0000259" key="6">
    <source>
        <dbReference type="Pfam" id="PF00501"/>
    </source>
</evidence>
<dbReference type="NCBIfam" id="TIGR01733">
    <property type="entry name" value="AA-adenyl-dom"/>
    <property type="match status" value="1"/>
</dbReference>
<feature type="domain" description="Methyltransferase" evidence="10">
    <location>
        <begin position="1853"/>
        <end position="1940"/>
    </location>
</feature>
<dbReference type="SUPFAM" id="SSF47336">
    <property type="entry name" value="ACP-like"/>
    <property type="match status" value="2"/>
</dbReference>
<dbReference type="FunFam" id="3.30.300.30:FF:000084">
    <property type="entry name" value="Enniatin synthase"/>
    <property type="match status" value="1"/>
</dbReference>
<dbReference type="Gene3D" id="3.40.50.980">
    <property type="match status" value="2"/>
</dbReference>
<dbReference type="CDD" id="cd02440">
    <property type="entry name" value="AdoMet_MTases"/>
    <property type="match status" value="1"/>
</dbReference>
<dbReference type="InterPro" id="IPR023213">
    <property type="entry name" value="CAT-like_dom_sf"/>
</dbReference>
<feature type="compositionally biased region" description="Basic and acidic residues" evidence="5">
    <location>
        <begin position="2188"/>
        <end position="2197"/>
    </location>
</feature>
<dbReference type="InterPro" id="IPR042099">
    <property type="entry name" value="ANL_N_sf"/>
</dbReference>
<feature type="compositionally biased region" description="Basic and acidic residues" evidence="5">
    <location>
        <begin position="760"/>
        <end position="771"/>
    </location>
</feature>
<feature type="region of interest" description="Disordered" evidence="5">
    <location>
        <begin position="83"/>
        <end position="102"/>
    </location>
</feature>
<reference evidence="11" key="1">
    <citation type="submission" date="2022-06" db="EMBL/GenBank/DDBJ databases">
        <title>Complete genome sequences of two strains of the flax pathogen Septoria linicola.</title>
        <authorList>
            <person name="Lapalu N."/>
            <person name="Simon A."/>
            <person name="Demenou B."/>
            <person name="Paumier D."/>
            <person name="Guillot M.-P."/>
            <person name="Gout L."/>
            <person name="Valade R."/>
        </authorList>
    </citation>
    <scope>NUCLEOTIDE SEQUENCE</scope>
    <source>
        <strain evidence="11">SE15195</strain>
    </source>
</reference>
<feature type="region of interest" description="Disordered" evidence="5">
    <location>
        <begin position="123"/>
        <end position="143"/>
    </location>
</feature>
<gene>
    <name evidence="11" type="ORF">Slin15195_G023370</name>
</gene>
<feature type="domain" description="Condensation" evidence="9">
    <location>
        <begin position="868"/>
        <end position="1302"/>
    </location>
</feature>
<evidence type="ECO:0000313" key="11">
    <source>
        <dbReference type="EMBL" id="USW49018.1"/>
    </source>
</evidence>
<dbReference type="EMBL" id="CP099419">
    <property type="protein sequence ID" value="USW49018.1"/>
    <property type="molecule type" value="Genomic_DNA"/>
</dbReference>
<dbReference type="InterPro" id="IPR029058">
    <property type="entry name" value="AB_hydrolase_fold"/>
</dbReference>
<dbReference type="SUPFAM" id="SSF56801">
    <property type="entry name" value="Acetyl-CoA synthetase-like"/>
    <property type="match status" value="2"/>
</dbReference>
<organism evidence="11 12">
    <name type="scientific">Septoria linicola</name>
    <dbReference type="NCBI Taxonomy" id="215465"/>
    <lineage>
        <taxon>Eukaryota</taxon>
        <taxon>Fungi</taxon>
        <taxon>Dikarya</taxon>
        <taxon>Ascomycota</taxon>
        <taxon>Pezizomycotina</taxon>
        <taxon>Dothideomycetes</taxon>
        <taxon>Dothideomycetidae</taxon>
        <taxon>Mycosphaerellales</taxon>
        <taxon>Mycosphaerellaceae</taxon>
        <taxon>Septoria</taxon>
    </lineage>
</organism>
<dbReference type="CDD" id="cd05930">
    <property type="entry name" value="A_NRPS"/>
    <property type="match status" value="1"/>
</dbReference>
<dbReference type="InterPro" id="IPR045851">
    <property type="entry name" value="AMP-bd_C_sf"/>
</dbReference>
<dbReference type="InterPro" id="IPR009081">
    <property type="entry name" value="PP-bd_ACP"/>
</dbReference>
<dbReference type="GO" id="GO:0043041">
    <property type="term" value="P:amino acid activation for nonribosomal peptide biosynthetic process"/>
    <property type="evidence" value="ECO:0007669"/>
    <property type="project" value="TreeGrafter"/>
</dbReference>
<dbReference type="InterPro" id="IPR000873">
    <property type="entry name" value="AMP-dep_synth/lig_dom"/>
</dbReference>
<dbReference type="Gene3D" id="3.40.50.1820">
    <property type="entry name" value="alpha/beta hydrolase"/>
    <property type="match status" value="1"/>
</dbReference>
<dbReference type="Pfam" id="PF00668">
    <property type="entry name" value="Condensation"/>
    <property type="match status" value="1"/>
</dbReference>